<dbReference type="Pfam" id="PF13853">
    <property type="entry name" value="7tm_4"/>
    <property type="match status" value="1"/>
</dbReference>
<feature type="transmembrane region" description="Helical" evidence="9">
    <location>
        <begin position="152"/>
        <end position="176"/>
    </location>
</feature>
<dbReference type="SUPFAM" id="SSF81321">
    <property type="entry name" value="Family A G protein-coupled receptor-like"/>
    <property type="match status" value="1"/>
</dbReference>
<evidence type="ECO:0000259" key="10">
    <source>
        <dbReference type="PROSITE" id="PS50262"/>
    </source>
</evidence>
<dbReference type="SMART" id="SM01381">
    <property type="entry name" value="7TM_GPCR_Srsx"/>
    <property type="match status" value="1"/>
</dbReference>
<dbReference type="FunFam" id="1.20.1070.10:FF:000001">
    <property type="entry name" value="Olfactory receptor"/>
    <property type="match status" value="1"/>
</dbReference>
<evidence type="ECO:0000256" key="7">
    <source>
        <dbReference type="ARBA" id="ARBA00023136"/>
    </source>
</evidence>
<evidence type="ECO:0000256" key="2">
    <source>
        <dbReference type="ARBA" id="ARBA00022475"/>
    </source>
</evidence>
<dbReference type="GeneTree" id="ENSGT00940000162014"/>
<feature type="domain" description="G-protein coupled receptors family 1 profile" evidence="10">
    <location>
        <begin position="53"/>
        <end position="302"/>
    </location>
</feature>
<feature type="transmembrane region" description="Helical" evidence="9">
    <location>
        <begin position="15"/>
        <end position="32"/>
    </location>
</feature>
<dbReference type="Ensembl" id="ENSEEET00000041376.2">
    <property type="protein sequence ID" value="ENSEEEP00000040906.2"/>
    <property type="gene ID" value="ENSEEEG00000019377.2"/>
</dbReference>
<dbReference type="GO" id="GO:0004984">
    <property type="term" value="F:olfactory receptor activity"/>
    <property type="evidence" value="ECO:0007669"/>
    <property type="project" value="InterPro"/>
</dbReference>
<dbReference type="OMA" id="FCRCTIA"/>
<keyword evidence="7 9" id="KW-0472">Membrane</keyword>
<protein>
    <recommendedName>
        <fullName evidence="10">G-protein coupled receptors family 1 profile domain-containing protein</fullName>
    </recommendedName>
</protein>
<keyword evidence="2" id="KW-1003">Cell membrane</keyword>
<reference evidence="12" key="1">
    <citation type="journal article" date="2014" name="Science">
        <title>Nonhuman genetics. Genomic basis for the convergent evolution of electric organs.</title>
        <authorList>
            <person name="Gallant J.R."/>
            <person name="Traeger L.L."/>
            <person name="Volkening J.D."/>
            <person name="Moffett H."/>
            <person name="Chen P.H."/>
            <person name="Novina C.D."/>
            <person name="Phillips G.N.Jr."/>
            <person name="Anand R."/>
            <person name="Wells G.B."/>
            <person name="Pinch M."/>
            <person name="Guth R."/>
            <person name="Unguez G.A."/>
            <person name="Albert J.S."/>
            <person name="Zakon H.H."/>
            <person name="Samanta M.P."/>
            <person name="Sussman M.R."/>
        </authorList>
    </citation>
    <scope>NUCLEOTIDE SEQUENCE [LARGE SCALE GENOMIC DNA]</scope>
</reference>
<feature type="transmembrane region" description="Helical" evidence="9">
    <location>
        <begin position="252"/>
        <end position="273"/>
    </location>
</feature>
<feature type="transmembrane region" description="Helical" evidence="9">
    <location>
        <begin position="209"/>
        <end position="231"/>
    </location>
</feature>
<accession>A0A4W4GQZ3</accession>
<proteinExistence type="predicted"/>
<feature type="transmembrane region" description="Helical" evidence="9">
    <location>
        <begin position="285"/>
        <end position="304"/>
    </location>
</feature>
<gene>
    <name evidence="11" type="primary">LOC113582270</name>
</gene>
<name>A0A4W4GQZ3_ELEEL</name>
<dbReference type="Gene3D" id="1.20.1070.10">
    <property type="entry name" value="Rhodopsin 7-helix transmembrane proteins"/>
    <property type="match status" value="1"/>
</dbReference>
<dbReference type="GO" id="GO:0004930">
    <property type="term" value="F:G protein-coupled receptor activity"/>
    <property type="evidence" value="ECO:0007669"/>
    <property type="project" value="InterPro"/>
</dbReference>
<dbReference type="Proteomes" id="UP000314983">
    <property type="component" value="Chromosome 6"/>
</dbReference>
<evidence type="ECO:0000256" key="8">
    <source>
        <dbReference type="ARBA" id="ARBA00023224"/>
    </source>
</evidence>
<evidence type="ECO:0000313" key="11">
    <source>
        <dbReference type="Ensembl" id="ENSEEEP00000040906.2"/>
    </source>
</evidence>
<evidence type="ECO:0000256" key="9">
    <source>
        <dbReference type="SAM" id="Phobius"/>
    </source>
</evidence>
<dbReference type="InterPro" id="IPR017452">
    <property type="entry name" value="GPCR_Rhodpsn_7TM"/>
</dbReference>
<keyword evidence="4 9" id="KW-0812">Transmembrane</keyword>
<dbReference type="AlphaFoldDB" id="A0A4W4GQZ3"/>
<reference evidence="11" key="5">
    <citation type="submission" date="2025-09" db="UniProtKB">
        <authorList>
            <consortium name="Ensembl"/>
        </authorList>
    </citation>
    <scope>IDENTIFICATION</scope>
</reference>
<dbReference type="PRINTS" id="PR00245">
    <property type="entry name" value="OLFACTORYR"/>
</dbReference>
<keyword evidence="12" id="KW-1185">Reference proteome</keyword>
<evidence type="ECO:0000313" key="12">
    <source>
        <dbReference type="Proteomes" id="UP000314983"/>
    </source>
</evidence>
<reference evidence="12" key="2">
    <citation type="journal article" date="2017" name="Sci. Adv.">
        <title>A tail of two voltages: Proteomic comparison of the three electric organs of the electric eel.</title>
        <authorList>
            <person name="Traeger L.L."/>
            <person name="Sabat G."/>
            <person name="Barrett-Wilt G.A."/>
            <person name="Wells G.B."/>
            <person name="Sussman M.R."/>
        </authorList>
    </citation>
    <scope>NUCLEOTIDE SEQUENCE [LARGE SCALE GENOMIC DNA]</scope>
</reference>
<dbReference type="PRINTS" id="PR00237">
    <property type="entry name" value="GPCRRHODOPSN"/>
</dbReference>
<comment type="subcellular location">
    <subcellularLocation>
        <location evidence="1">Cell membrane</location>
        <topology evidence="1">Multi-pass membrane protein</topology>
    </subcellularLocation>
</comment>
<keyword evidence="3" id="KW-0716">Sensory transduction</keyword>
<dbReference type="PANTHER" id="PTHR26453">
    <property type="entry name" value="OLFACTORY RECEPTOR"/>
    <property type="match status" value="1"/>
</dbReference>
<keyword evidence="5" id="KW-0552">Olfaction</keyword>
<feature type="transmembrane region" description="Helical" evidence="9">
    <location>
        <begin position="114"/>
        <end position="132"/>
    </location>
</feature>
<feature type="transmembrane region" description="Helical" evidence="9">
    <location>
        <begin position="73"/>
        <end position="94"/>
    </location>
</feature>
<dbReference type="InterPro" id="IPR000276">
    <property type="entry name" value="GPCR_Rhodpsn"/>
</dbReference>
<dbReference type="PROSITE" id="PS50262">
    <property type="entry name" value="G_PROTEIN_RECEP_F1_2"/>
    <property type="match status" value="1"/>
</dbReference>
<evidence type="ECO:0000256" key="5">
    <source>
        <dbReference type="ARBA" id="ARBA00022725"/>
    </source>
</evidence>
<reference evidence="11" key="4">
    <citation type="submission" date="2025-08" db="UniProtKB">
        <authorList>
            <consortium name="Ensembl"/>
        </authorList>
    </citation>
    <scope>IDENTIFICATION</scope>
</reference>
<sequence length="338" mass="38039">VCTFLCCKTNLKNNMLLVLTSIAVTYFIIEGLKDKYFILFSVFLIIYLLVLGGNSMIMYLVRTDCRLNSPMYYFLDNLSFCDMIYTTVTIPNMLSGFLVEVKTISKTGCLVQMYVFLSMSVTGRALLTVMAFDRYLAICHPLRYTSVMTRKVCFLLIFLAWFFGWILPLPSLILAVPLPFCGPNIVKHIFCDHSSLVSLACTNTTNNNLISLIFALYGLIGTFLLILASYISIGKTIIRMGSAEQLKAFGTCGSHLIVVCISYVSASCVYISYRVTMFDSEVRLVFVVLYSVLTPLLNPFIYSLRNKELQDAFKRAFSRCNTVSHTSNCVRKAVPSIS</sequence>
<keyword evidence="6 9" id="KW-1133">Transmembrane helix</keyword>
<feature type="transmembrane region" description="Helical" evidence="9">
    <location>
        <begin position="38"/>
        <end position="61"/>
    </location>
</feature>
<evidence type="ECO:0000256" key="6">
    <source>
        <dbReference type="ARBA" id="ARBA00022989"/>
    </source>
</evidence>
<evidence type="ECO:0000256" key="3">
    <source>
        <dbReference type="ARBA" id="ARBA00022606"/>
    </source>
</evidence>
<evidence type="ECO:0000256" key="4">
    <source>
        <dbReference type="ARBA" id="ARBA00022692"/>
    </source>
</evidence>
<dbReference type="GO" id="GO:0005886">
    <property type="term" value="C:plasma membrane"/>
    <property type="evidence" value="ECO:0007669"/>
    <property type="project" value="UniProtKB-SubCell"/>
</dbReference>
<organism evidence="11 12">
    <name type="scientific">Electrophorus electricus</name>
    <name type="common">Electric eel</name>
    <name type="synonym">Gymnotus electricus</name>
    <dbReference type="NCBI Taxonomy" id="8005"/>
    <lineage>
        <taxon>Eukaryota</taxon>
        <taxon>Metazoa</taxon>
        <taxon>Chordata</taxon>
        <taxon>Craniata</taxon>
        <taxon>Vertebrata</taxon>
        <taxon>Euteleostomi</taxon>
        <taxon>Actinopterygii</taxon>
        <taxon>Neopterygii</taxon>
        <taxon>Teleostei</taxon>
        <taxon>Ostariophysi</taxon>
        <taxon>Gymnotiformes</taxon>
        <taxon>Gymnotoidei</taxon>
        <taxon>Gymnotidae</taxon>
        <taxon>Electrophorus</taxon>
    </lineage>
</organism>
<dbReference type="CDD" id="cd13954">
    <property type="entry name" value="7tmA_OR"/>
    <property type="match status" value="1"/>
</dbReference>
<dbReference type="InterPro" id="IPR000725">
    <property type="entry name" value="Olfact_rcpt"/>
</dbReference>
<keyword evidence="8" id="KW-0807">Transducer</keyword>
<evidence type="ECO:0000256" key="1">
    <source>
        <dbReference type="ARBA" id="ARBA00004651"/>
    </source>
</evidence>
<reference evidence="11" key="3">
    <citation type="submission" date="2020-05" db="EMBL/GenBank/DDBJ databases">
        <title>Electrophorus electricus (electric eel) genome, fEleEle1, primary haplotype.</title>
        <authorList>
            <person name="Myers G."/>
            <person name="Meyer A."/>
            <person name="Fedrigo O."/>
            <person name="Formenti G."/>
            <person name="Rhie A."/>
            <person name="Tracey A."/>
            <person name="Sims Y."/>
            <person name="Jarvis E.D."/>
        </authorList>
    </citation>
    <scope>NUCLEOTIDE SEQUENCE [LARGE SCALE GENOMIC DNA]</scope>
</reference>